<keyword evidence="2" id="KW-0676">Redox-active center</keyword>
<dbReference type="OrthoDB" id="9809746at2"/>
<feature type="active site" description="Cysteine sulfenic acid (-SOH) intermediate; for peroxidase activity" evidence="3">
    <location>
        <position position="45"/>
    </location>
</feature>
<keyword evidence="6" id="KW-1185">Reference proteome</keyword>
<protein>
    <submittedName>
        <fullName evidence="5">Peroxiredoxin</fullName>
    </submittedName>
</protein>
<dbReference type="PANTHER" id="PTHR43110">
    <property type="entry name" value="THIOL PEROXIDASE"/>
    <property type="match status" value="1"/>
</dbReference>
<dbReference type="EMBL" id="FOGG01000008">
    <property type="protein sequence ID" value="SER39343.1"/>
    <property type="molecule type" value="Genomic_DNA"/>
</dbReference>
<feature type="domain" description="Thioredoxin" evidence="4">
    <location>
        <begin position="3"/>
        <end position="154"/>
    </location>
</feature>
<dbReference type="Proteomes" id="UP000199572">
    <property type="component" value="Unassembled WGS sequence"/>
</dbReference>
<dbReference type="SUPFAM" id="SSF52833">
    <property type="entry name" value="Thioredoxin-like"/>
    <property type="match status" value="1"/>
</dbReference>
<evidence type="ECO:0000256" key="2">
    <source>
        <dbReference type="ARBA" id="ARBA00023284"/>
    </source>
</evidence>
<dbReference type="Gene3D" id="3.40.30.10">
    <property type="entry name" value="Glutaredoxin"/>
    <property type="match status" value="1"/>
</dbReference>
<reference evidence="5 6" key="1">
    <citation type="submission" date="2016-10" db="EMBL/GenBank/DDBJ databases">
        <authorList>
            <person name="de Groot N.N."/>
        </authorList>
    </citation>
    <scope>NUCLEOTIDE SEQUENCE [LARGE SCALE GENOMIC DNA]</scope>
    <source>
        <strain evidence="5 6">DSM 18610</strain>
    </source>
</reference>
<dbReference type="PIRSF" id="PIRSF000239">
    <property type="entry name" value="AHPC"/>
    <property type="match status" value="1"/>
</dbReference>
<dbReference type="InterPro" id="IPR050455">
    <property type="entry name" value="Tpx_Peroxidase_subfamily"/>
</dbReference>
<dbReference type="InterPro" id="IPR024706">
    <property type="entry name" value="Peroxiredoxin_AhpC-typ"/>
</dbReference>
<proteinExistence type="predicted"/>
<dbReference type="RefSeq" id="WP_090883561.1">
    <property type="nucleotide sequence ID" value="NZ_FOGG01000008.1"/>
</dbReference>
<evidence type="ECO:0000313" key="5">
    <source>
        <dbReference type="EMBL" id="SER39343.1"/>
    </source>
</evidence>
<keyword evidence="1" id="KW-0560">Oxidoreductase</keyword>
<evidence type="ECO:0000313" key="6">
    <source>
        <dbReference type="Proteomes" id="UP000199572"/>
    </source>
</evidence>
<organism evidence="5 6">
    <name type="scientific">Pedobacter rhizosphaerae</name>
    <dbReference type="NCBI Taxonomy" id="390241"/>
    <lineage>
        <taxon>Bacteria</taxon>
        <taxon>Pseudomonadati</taxon>
        <taxon>Bacteroidota</taxon>
        <taxon>Sphingobacteriia</taxon>
        <taxon>Sphingobacteriales</taxon>
        <taxon>Sphingobacteriaceae</taxon>
        <taxon>Pedobacter</taxon>
    </lineage>
</organism>
<name>A0A1H9NVG6_9SPHI</name>
<dbReference type="STRING" id="390241.SAMN04488023_108115"/>
<sequence length="160" mass="17728">MALKVGDIAPDFKLYSSELTEISLAGFKGKKVIIHFFPLAFTGTCTEQLCTMRDNFSYYEGINAQVIGISVDSPFSLAKFKEAQSYQFPLLSDFNKEVSKSYGAFYDEFVFGLKGISKRAAFVIDEAGKIVYAEILEDAKELPDFKAINDVLKASDVQVG</sequence>
<dbReference type="InterPro" id="IPR036249">
    <property type="entry name" value="Thioredoxin-like_sf"/>
</dbReference>
<evidence type="ECO:0000256" key="1">
    <source>
        <dbReference type="ARBA" id="ARBA00023002"/>
    </source>
</evidence>
<dbReference type="GO" id="GO:0016491">
    <property type="term" value="F:oxidoreductase activity"/>
    <property type="evidence" value="ECO:0007669"/>
    <property type="project" value="UniProtKB-KW"/>
</dbReference>
<dbReference type="Pfam" id="PF00578">
    <property type="entry name" value="AhpC-TSA"/>
    <property type="match status" value="1"/>
</dbReference>
<dbReference type="AlphaFoldDB" id="A0A1H9NVG6"/>
<accession>A0A1H9NVG6</accession>
<gene>
    <name evidence="5" type="ORF">SAMN04488023_108115</name>
</gene>
<dbReference type="GO" id="GO:0016209">
    <property type="term" value="F:antioxidant activity"/>
    <property type="evidence" value="ECO:0007669"/>
    <property type="project" value="InterPro"/>
</dbReference>
<dbReference type="PANTHER" id="PTHR43110:SF1">
    <property type="entry name" value="THIOL PEROXIDASE"/>
    <property type="match status" value="1"/>
</dbReference>
<dbReference type="PROSITE" id="PS51352">
    <property type="entry name" value="THIOREDOXIN_2"/>
    <property type="match status" value="1"/>
</dbReference>
<dbReference type="InterPro" id="IPR000866">
    <property type="entry name" value="AhpC/TSA"/>
</dbReference>
<evidence type="ECO:0000256" key="3">
    <source>
        <dbReference type="PIRSR" id="PIRSR000239-1"/>
    </source>
</evidence>
<evidence type="ECO:0000259" key="4">
    <source>
        <dbReference type="PROSITE" id="PS51352"/>
    </source>
</evidence>
<dbReference type="InterPro" id="IPR013766">
    <property type="entry name" value="Thioredoxin_domain"/>
</dbReference>